<accession>A0A857MNH0</accession>
<dbReference type="AlphaFoldDB" id="A0A857MNH0"/>
<sequence length="137" mass="15041">MLELAGINYWAVLIAWLLYMVVGAWWYSTAGFARAWTKYTKIDILKIPTQQANKIIAAVAVSSLVQAFTLALVLNSLDVATVAEGMVAGLVLWFGLVAATTVGVTLYSKRAWGFLWLNSAYFLVVMSIGSVIFAVWQ</sequence>
<keyword evidence="1" id="KW-0812">Transmembrane</keyword>
<dbReference type="RefSeq" id="WP_260763001.1">
    <property type="nucleotide sequence ID" value="NZ_CP045921.1"/>
</dbReference>
<organism evidence="2 3">
    <name type="scientific">Candidatus Mycosynbacter amalyticus</name>
    <dbReference type="NCBI Taxonomy" id="2665156"/>
    <lineage>
        <taxon>Bacteria</taxon>
        <taxon>Candidatus Saccharimonadota</taxon>
        <taxon>Candidatus Saccharimonadota incertae sedis</taxon>
        <taxon>Candidatus Mycosynbacter</taxon>
    </lineage>
</organism>
<keyword evidence="1" id="KW-1133">Transmembrane helix</keyword>
<evidence type="ECO:0000313" key="2">
    <source>
        <dbReference type="EMBL" id="QHN43132.1"/>
    </source>
</evidence>
<feature type="transmembrane region" description="Helical" evidence="1">
    <location>
        <begin position="55"/>
        <end position="74"/>
    </location>
</feature>
<feature type="transmembrane region" description="Helical" evidence="1">
    <location>
        <begin position="114"/>
        <end position="136"/>
    </location>
</feature>
<feature type="transmembrane region" description="Helical" evidence="1">
    <location>
        <begin position="6"/>
        <end position="28"/>
    </location>
</feature>
<protein>
    <submittedName>
        <fullName evidence="2">DUF1761 family protein</fullName>
    </submittedName>
</protein>
<proteinExistence type="predicted"/>
<dbReference type="KEGG" id="mama:GII36_04765"/>
<dbReference type="Proteomes" id="UP001059824">
    <property type="component" value="Chromosome"/>
</dbReference>
<dbReference type="InterPro" id="IPR013879">
    <property type="entry name" value="DUF1761"/>
</dbReference>
<keyword evidence="3" id="KW-1185">Reference proteome</keyword>
<gene>
    <name evidence="2" type="ORF">GII36_04765</name>
</gene>
<feature type="transmembrane region" description="Helical" evidence="1">
    <location>
        <begin position="86"/>
        <end position="107"/>
    </location>
</feature>
<reference evidence="2" key="1">
    <citation type="journal article" date="2021" name="Nat. Microbiol.">
        <title>Cocultivation of an ultrasmall environmental parasitic bacterium with lytic ability against bacteria associated with wastewater foams.</title>
        <authorList>
            <person name="Batinovic S."/>
            <person name="Rose J.J.A."/>
            <person name="Ratcliffe J."/>
            <person name="Seviour R.J."/>
            <person name="Petrovski S."/>
        </authorList>
    </citation>
    <scope>NUCLEOTIDE SEQUENCE</scope>
    <source>
        <strain evidence="2">JR1</strain>
    </source>
</reference>
<dbReference type="EMBL" id="CP045921">
    <property type="protein sequence ID" value="QHN43132.1"/>
    <property type="molecule type" value="Genomic_DNA"/>
</dbReference>
<evidence type="ECO:0000256" key="1">
    <source>
        <dbReference type="SAM" id="Phobius"/>
    </source>
</evidence>
<dbReference type="Pfam" id="PF08570">
    <property type="entry name" value="DUF1761"/>
    <property type="match status" value="1"/>
</dbReference>
<name>A0A857MNH0_9BACT</name>
<evidence type="ECO:0000313" key="3">
    <source>
        <dbReference type="Proteomes" id="UP001059824"/>
    </source>
</evidence>
<keyword evidence="1" id="KW-0472">Membrane</keyword>